<feature type="transmembrane region" description="Helical" evidence="1">
    <location>
        <begin position="105"/>
        <end position="125"/>
    </location>
</feature>
<proteinExistence type="predicted"/>
<organism evidence="2 3">
    <name type="scientific">Neolewinella lacunae</name>
    <dbReference type="NCBI Taxonomy" id="1517758"/>
    <lineage>
        <taxon>Bacteria</taxon>
        <taxon>Pseudomonadati</taxon>
        <taxon>Bacteroidota</taxon>
        <taxon>Saprospiria</taxon>
        <taxon>Saprospirales</taxon>
        <taxon>Lewinellaceae</taxon>
        <taxon>Neolewinella</taxon>
    </lineage>
</organism>
<keyword evidence="1" id="KW-0472">Membrane</keyword>
<dbReference type="EMBL" id="JACSIT010000067">
    <property type="protein sequence ID" value="MBC6993511.1"/>
    <property type="molecule type" value="Genomic_DNA"/>
</dbReference>
<feature type="transmembrane region" description="Helical" evidence="1">
    <location>
        <begin position="198"/>
        <end position="215"/>
    </location>
</feature>
<feature type="transmembrane region" description="Helical" evidence="1">
    <location>
        <begin position="12"/>
        <end position="32"/>
    </location>
</feature>
<dbReference type="AlphaFoldDB" id="A0A923PKT0"/>
<comment type="caution">
    <text evidence="2">The sequence shown here is derived from an EMBL/GenBank/DDBJ whole genome shotgun (WGS) entry which is preliminary data.</text>
</comment>
<keyword evidence="1" id="KW-1133">Transmembrane helix</keyword>
<dbReference type="Proteomes" id="UP000650081">
    <property type="component" value="Unassembled WGS sequence"/>
</dbReference>
<keyword evidence="1" id="KW-0812">Transmembrane</keyword>
<accession>A0A923PKT0</accession>
<protein>
    <submittedName>
        <fullName evidence="2">Uncharacterized protein</fullName>
    </submittedName>
</protein>
<sequence length="237" mass="26732">MIEFFHRARHWMLFIPLLFPTLLQIYLQSAYFQAISRFQVEMQTNPGNVDAVIPDLHAYAGQFNIYLLVMAVSFAVMLVWYFAVGGGLQHYLPEGTGLKPQRMRLALLALGILMLVFLGTLHQVYHWAADTFSGFDLEGQEEPPGFDGENFLTTFMTWFGATMLFFLLYALAYIYCAYYAGKTLKSIELGRPARGSEVAGYAVLSAFLVIGVWILQPKINRLVETGTMANPGDNSVW</sequence>
<feature type="transmembrane region" description="Helical" evidence="1">
    <location>
        <begin position="155"/>
        <end position="178"/>
    </location>
</feature>
<dbReference type="RefSeq" id="WP_187465614.1">
    <property type="nucleotide sequence ID" value="NZ_JACSIT010000067.1"/>
</dbReference>
<keyword evidence="3" id="KW-1185">Reference proteome</keyword>
<reference evidence="2" key="1">
    <citation type="submission" date="2020-08" db="EMBL/GenBank/DDBJ databases">
        <title>Lewinella bacteria from marine environments.</title>
        <authorList>
            <person name="Zhong Y."/>
        </authorList>
    </citation>
    <scope>NUCLEOTIDE SEQUENCE</scope>
    <source>
        <strain evidence="2">KCTC 42187</strain>
    </source>
</reference>
<gene>
    <name evidence="2" type="ORF">H9S92_05025</name>
</gene>
<evidence type="ECO:0000313" key="3">
    <source>
        <dbReference type="Proteomes" id="UP000650081"/>
    </source>
</evidence>
<evidence type="ECO:0000256" key="1">
    <source>
        <dbReference type="SAM" id="Phobius"/>
    </source>
</evidence>
<feature type="transmembrane region" description="Helical" evidence="1">
    <location>
        <begin position="65"/>
        <end position="84"/>
    </location>
</feature>
<name>A0A923PKT0_9BACT</name>
<evidence type="ECO:0000313" key="2">
    <source>
        <dbReference type="EMBL" id="MBC6993511.1"/>
    </source>
</evidence>